<sequence length="48" mass="5288">MISNKSNINNLALFVVGTLSEIAIAVKRHIVKLDVYVTLSLEAKDKFA</sequence>
<organism evidence="1 2">
    <name type="scientific">Halotia branconii CENA392</name>
    <dbReference type="NCBI Taxonomy" id="1539056"/>
    <lineage>
        <taxon>Bacteria</taxon>
        <taxon>Bacillati</taxon>
        <taxon>Cyanobacteriota</taxon>
        <taxon>Cyanophyceae</taxon>
        <taxon>Nostocales</taxon>
        <taxon>Nodulariaceae</taxon>
        <taxon>Halotia</taxon>
    </lineage>
</organism>
<dbReference type="AlphaFoldDB" id="A0AAJ6NYA8"/>
<protein>
    <submittedName>
        <fullName evidence="1">Uncharacterized protein</fullName>
    </submittedName>
</protein>
<dbReference type="EMBL" id="CP124543">
    <property type="protein sequence ID" value="WGV28984.1"/>
    <property type="molecule type" value="Genomic_DNA"/>
</dbReference>
<reference evidence="1 2" key="1">
    <citation type="journal article" date="2023" name="Limnol Oceanogr Lett">
        <title>Environmental adaptations by the intertidal Antarctic cyanobacterium Halotia branconii CENA392 as revealed using long-read genome sequencing.</title>
        <authorList>
            <person name="Dextro R.B."/>
            <person name="Delbaje E."/>
            <person name="Freitas P.N.N."/>
            <person name="Geraldes V."/>
            <person name="Pinto E."/>
            <person name="Long P.F."/>
            <person name="Fiore M.F."/>
        </authorList>
    </citation>
    <scope>NUCLEOTIDE SEQUENCE [LARGE SCALE GENOMIC DNA]</scope>
    <source>
        <strain evidence="1 2">CENA392</strain>
    </source>
</reference>
<keyword evidence="2" id="KW-1185">Reference proteome</keyword>
<evidence type="ECO:0000313" key="2">
    <source>
        <dbReference type="Proteomes" id="UP001223520"/>
    </source>
</evidence>
<dbReference type="Proteomes" id="UP001223520">
    <property type="component" value="Chromosome"/>
</dbReference>
<dbReference type="KEGG" id="hbq:QI031_27165"/>
<dbReference type="RefSeq" id="WP_281486186.1">
    <property type="nucleotide sequence ID" value="NZ_CP124543.1"/>
</dbReference>
<accession>A0AAJ6NYA8</accession>
<proteinExistence type="predicted"/>
<evidence type="ECO:0000313" key="1">
    <source>
        <dbReference type="EMBL" id="WGV28984.1"/>
    </source>
</evidence>
<gene>
    <name evidence="1" type="ORF">QI031_27165</name>
</gene>
<name>A0AAJ6NYA8_9CYAN</name>